<gene>
    <name evidence="3" type="ORF">HPP92_019779</name>
</gene>
<dbReference type="InterPro" id="IPR009060">
    <property type="entry name" value="UBA-like_sf"/>
</dbReference>
<dbReference type="InterPro" id="IPR009719">
    <property type="entry name" value="GIP1_N"/>
</dbReference>
<dbReference type="PANTHER" id="PTHR46775">
    <property type="entry name" value="FLOCCULATION PROTEIN (DUF1296)"/>
    <property type="match status" value="1"/>
</dbReference>
<evidence type="ECO:0000256" key="1">
    <source>
        <dbReference type="SAM" id="MobiDB-lite"/>
    </source>
</evidence>
<dbReference type="OrthoDB" id="729925at2759"/>
<comment type="caution">
    <text evidence="3">The sequence shown here is derived from an EMBL/GenBank/DDBJ whole genome shotgun (WGS) entry which is preliminary data.</text>
</comment>
<evidence type="ECO:0000259" key="2">
    <source>
        <dbReference type="Pfam" id="PF06972"/>
    </source>
</evidence>
<dbReference type="Proteomes" id="UP000636800">
    <property type="component" value="Chromosome 10"/>
</dbReference>
<accession>A0A835Q3U8</accession>
<reference evidence="3 4" key="1">
    <citation type="journal article" date="2020" name="Nat. Food">
        <title>A phased Vanilla planifolia genome enables genetic improvement of flavour and production.</title>
        <authorList>
            <person name="Hasing T."/>
            <person name="Tang H."/>
            <person name="Brym M."/>
            <person name="Khazi F."/>
            <person name="Huang T."/>
            <person name="Chambers A.H."/>
        </authorList>
    </citation>
    <scope>NUCLEOTIDE SEQUENCE [LARGE SCALE GENOMIC DNA]</scope>
    <source>
        <tissue evidence="3">Leaf</tissue>
    </source>
</reference>
<dbReference type="PANTHER" id="PTHR46775:SF1">
    <property type="entry name" value="FLOCCULATION PROTEIN (DUF1296)"/>
    <property type="match status" value="1"/>
</dbReference>
<dbReference type="Pfam" id="PF06972">
    <property type="entry name" value="GIP1_N"/>
    <property type="match status" value="1"/>
</dbReference>
<name>A0A835Q3U8_VANPL</name>
<protein>
    <recommendedName>
        <fullName evidence="2">GBF-interacting protein 1 N-terminal domain-containing protein</fullName>
    </recommendedName>
</protein>
<feature type="domain" description="GBF-interacting protein 1 N-terminal" evidence="2">
    <location>
        <begin position="9"/>
        <end position="53"/>
    </location>
</feature>
<dbReference type="InterPro" id="IPR044277">
    <property type="entry name" value="GIP1"/>
</dbReference>
<sequence length="392" mass="40927">MSGVSRVSIPNSVRKTIQNIKEIAGNHSDEEIYAMLKECSMDPNETAQKLLFQGSRSPLLHVYFFLADLLNPVSLLLSSYCSLGELGKIFVMVVYGGVGLGGMRPIGEAADTKWRQDLKAGGLGGGREITLPAIHLMQNAHVDAGAGRNVAAIKENGIVLDTDKENSSSSLASQDMDYKAASAENNPLGSTSRSMTNLSNGPSKEVHLSAQQPSLNGITLVEQLASTVKNGGISSAKEEESSSFGDGSSSAVVVSAGVYASTSDPILLASCDGYLAASAGAIKREVGFQPSAVDKNADNAISYEASDSDLSLANEVGAQEKDHPFSSGKIQGNSIEVGGTQVPSVLLSTASTAAVGVSGSRQSSNYGVRSQYPSGHLKGIILCLDEIYTYYC</sequence>
<dbReference type="SUPFAM" id="SSF46934">
    <property type="entry name" value="UBA-like"/>
    <property type="match status" value="1"/>
</dbReference>
<evidence type="ECO:0000313" key="4">
    <source>
        <dbReference type="Proteomes" id="UP000636800"/>
    </source>
</evidence>
<feature type="region of interest" description="Disordered" evidence="1">
    <location>
        <begin position="182"/>
        <end position="208"/>
    </location>
</feature>
<dbReference type="EMBL" id="JADCNL010000010">
    <property type="protein sequence ID" value="KAG0463710.1"/>
    <property type="molecule type" value="Genomic_DNA"/>
</dbReference>
<organism evidence="3 4">
    <name type="scientific">Vanilla planifolia</name>
    <name type="common">Vanilla</name>
    <dbReference type="NCBI Taxonomy" id="51239"/>
    <lineage>
        <taxon>Eukaryota</taxon>
        <taxon>Viridiplantae</taxon>
        <taxon>Streptophyta</taxon>
        <taxon>Embryophyta</taxon>
        <taxon>Tracheophyta</taxon>
        <taxon>Spermatophyta</taxon>
        <taxon>Magnoliopsida</taxon>
        <taxon>Liliopsida</taxon>
        <taxon>Asparagales</taxon>
        <taxon>Orchidaceae</taxon>
        <taxon>Vanilloideae</taxon>
        <taxon>Vanilleae</taxon>
        <taxon>Vanilla</taxon>
    </lineage>
</organism>
<evidence type="ECO:0000313" key="3">
    <source>
        <dbReference type="EMBL" id="KAG0463710.1"/>
    </source>
</evidence>
<proteinExistence type="predicted"/>
<keyword evidence="4" id="KW-1185">Reference proteome</keyword>
<dbReference type="AlphaFoldDB" id="A0A835Q3U8"/>
<feature type="compositionally biased region" description="Polar residues" evidence="1">
    <location>
        <begin position="183"/>
        <end position="202"/>
    </location>
</feature>
<dbReference type="GO" id="GO:0051082">
    <property type="term" value="F:unfolded protein binding"/>
    <property type="evidence" value="ECO:0007669"/>
    <property type="project" value="TreeGrafter"/>
</dbReference>